<proteinExistence type="predicted"/>
<accession>A0A821CJY3</accession>
<reference evidence="1" key="1">
    <citation type="submission" date="2021-02" db="EMBL/GenBank/DDBJ databases">
        <authorList>
            <person name="Nowell W R."/>
        </authorList>
    </citation>
    <scope>NUCLEOTIDE SEQUENCE</scope>
</reference>
<dbReference type="AlphaFoldDB" id="A0A821CJY3"/>
<organism evidence="1 2">
    <name type="scientific">Rotaria magnacalcarata</name>
    <dbReference type="NCBI Taxonomy" id="392030"/>
    <lineage>
        <taxon>Eukaryota</taxon>
        <taxon>Metazoa</taxon>
        <taxon>Spiralia</taxon>
        <taxon>Gnathifera</taxon>
        <taxon>Rotifera</taxon>
        <taxon>Eurotatoria</taxon>
        <taxon>Bdelloidea</taxon>
        <taxon>Philodinida</taxon>
        <taxon>Philodinidae</taxon>
        <taxon>Rotaria</taxon>
    </lineage>
</organism>
<dbReference type="Proteomes" id="UP000663866">
    <property type="component" value="Unassembled WGS sequence"/>
</dbReference>
<evidence type="ECO:0000313" key="2">
    <source>
        <dbReference type="Proteomes" id="UP000663866"/>
    </source>
</evidence>
<protein>
    <submittedName>
        <fullName evidence="1">Uncharacterized protein</fullName>
    </submittedName>
</protein>
<dbReference type="EMBL" id="CAJOBG010073194">
    <property type="protein sequence ID" value="CAF4602722.1"/>
    <property type="molecule type" value="Genomic_DNA"/>
</dbReference>
<comment type="caution">
    <text evidence="1">The sequence shown here is derived from an EMBL/GenBank/DDBJ whole genome shotgun (WGS) entry which is preliminary data.</text>
</comment>
<sequence length="73" mass="8676">MTTSLVNYLFLEVRQWLSSIGVEQYKDVVKNQVTFHIPLHRYISILNYVSLNYQDGELKNLFPIENEIFLLNL</sequence>
<feature type="non-terminal residue" evidence="1">
    <location>
        <position position="1"/>
    </location>
</feature>
<keyword evidence="2" id="KW-1185">Reference proteome</keyword>
<evidence type="ECO:0000313" key="1">
    <source>
        <dbReference type="EMBL" id="CAF4602722.1"/>
    </source>
</evidence>
<gene>
    <name evidence="1" type="ORF">OVN521_LOCUS45234</name>
</gene>
<name>A0A821CJY3_9BILA</name>